<reference evidence="3 4" key="1">
    <citation type="journal article" date="2018" name="Nat. Ecol. Evol.">
        <title>Genomic signatures of mitonuclear coevolution across populations of Tigriopus californicus.</title>
        <authorList>
            <person name="Barreto F.S."/>
            <person name="Watson E.T."/>
            <person name="Lima T.G."/>
            <person name="Willett C.S."/>
            <person name="Edmands S."/>
            <person name="Li W."/>
            <person name="Burton R.S."/>
        </authorList>
    </citation>
    <scope>NUCLEOTIDE SEQUENCE [LARGE SCALE GENOMIC DNA]</scope>
    <source>
        <strain evidence="3 4">San Diego</strain>
    </source>
</reference>
<dbReference type="GO" id="GO:0004402">
    <property type="term" value="F:histone acetyltransferase activity"/>
    <property type="evidence" value="ECO:0007669"/>
    <property type="project" value="InterPro"/>
</dbReference>
<comment type="caution">
    <text evidence="3">The sequence shown here is derived from an EMBL/GenBank/DDBJ whole genome shotgun (WGS) entry which is preliminary data.</text>
</comment>
<evidence type="ECO:0000259" key="2">
    <source>
        <dbReference type="Pfam" id="PF12660"/>
    </source>
</evidence>
<feature type="domain" description="Transcription factor IIIC 90kDa subunit N-terminal" evidence="1">
    <location>
        <begin position="21"/>
        <end position="342"/>
    </location>
</feature>
<name>A0A553NE92_TIGCA</name>
<dbReference type="InterPro" id="IPR024764">
    <property type="entry name" value="TFIIIC_Znf"/>
</dbReference>
<protein>
    <recommendedName>
        <fullName evidence="5">Transcription factor IIIC 90kDa subunit N-terminal domain-containing protein</fullName>
    </recommendedName>
</protein>
<keyword evidence="4" id="KW-1185">Reference proteome</keyword>
<evidence type="ECO:0000313" key="4">
    <source>
        <dbReference type="Proteomes" id="UP000318571"/>
    </source>
</evidence>
<dbReference type="InterPro" id="IPR044230">
    <property type="entry name" value="GTF3C4"/>
</dbReference>
<dbReference type="PANTHER" id="PTHR15496:SF2">
    <property type="entry name" value="GENERAL TRANSCRIPTION FACTOR 3C POLYPEPTIDE 4"/>
    <property type="match status" value="1"/>
</dbReference>
<dbReference type="AlphaFoldDB" id="A0A553NE92"/>
<gene>
    <name evidence="3" type="ORF">TCAL_16563</name>
</gene>
<proteinExistence type="predicted"/>
<dbReference type="GO" id="GO:0000127">
    <property type="term" value="C:transcription factor TFIIIC complex"/>
    <property type="evidence" value="ECO:0007669"/>
    <property type="project" value="InterPro"/>
</dbReference>
<evidence type="ECO:0008006" key="5">
    <source>
        <dbReference type="Google" id="ProtNLM"/>
    </source>
</evidence>
<dbReference type="GO" id="GO:0006384">
    <property type="term" value="P:transcription initiation at RNA polymerase III promoter"/>
    <property type="evidence" value="ECO:0007669"/>
    <property type="project" value="InterPro"/>
</dbReference>
<accession>A0A553NE92</accession>
<dbReference type="Pfam" id="PF12657">
    <property type="entry name" value="TFIIIC_delta"/>
    <property type="match status" value="1"/>
</dbReference>
<dbReference type="InterPro" id="IPR024761">
    <property type="entry name" value="TFIIIC_delta_N"/>
</dbReference>
<sequence length="681" mass="76775">MLCLQSKGLNSGVTSPNGLDWSEDFRLAMTTQKGLLIYTLVPDPGVLQMHLNLKMHLVPNDSLANPYIHQLGIDKQDLLRQLQPCEQHRVASLYYRFPVSENGKPPHRGTEIAKWTPKHAISFNDLALITLSEDCWLKVWCQVSPNSWTPQVDVSKLWHSYLVQHKWKPITQKNPSSTTSTLERGLRDLKSRLMAVCTSTFAWSPVIAFEGQYCSVLVTAQRSGHVVFWLSTAKDQSGPHKLEIISVLHSGLAEISFLGWFKIEEHKFFLFLGSVDGRVKVMTLDWKVKSKPTLTESGLVWDCSDRARVSFVQVIDHSIQGSTHSLRLILAKDSYLSGLDLKVNETRVKIHGQKSIPTGPSRIVNFVHLPSGIKLIFNEIGAPQHINLNRNLQSLSLSKYTMDLSHNHYKCNGAQLSPGGGILAVLQSINTYYDHLLIRTPGRISFLNRENWPVILERLLTNPDFELQPDSAEVLRLGMLGDEDLNIGQLRDKVHASKGHLKGKFWLLNFLANLAENHDLHDQLNLDVNRTATAILKLHATDLKQSDLNSNAQHFLQICSEEPNMSSDFDWLCRFCDSKVKSESWDQVTCQNDHSWPRCILSLGVADSEDLLMCPACDCVALPNVVELVEIENVVKVHDLIVGREHKIARNHSANVLKPILFSDQQDADFDPLLLFISGPY</sequence>
<dbReference type="STRING" id="6832.A0A553NE92"/>
<feature type="domain" description="Transcription factor IIIC putative zinc-finger" evidence="2">
    <location>
        <begin position="572"/>
        <end position="623"/>
    </location>
</feature>
<dbReference type="Pfam" id="PF12660">
    <property type="entry name" value="zf-TFIIIC"/>
    <property type="match status" value="1"/>
</dbReference>
<evidence type="ECO:0000313" key="3">
    <source>
        <dbReference type="EMBL" id="TRY63679.1"/>
    </source>
</evidence>
<evidence type="ECO:0000259" key="1">
    <source>
        <dbReference type="Pfam" id="PF12657"/>
    </source>
</evidence>
<dbReference type="Proteomes" id="UP000318571">
    <property type="component" value="Chromosome 10"/>
</dbReference>
<organism evidence="3 4">
    <name type="scientific">Tigriopus californicus</name>
    <name type="common">Marine copepod</name>
    <dbReference type="NCBI Taxonomy" id="6832"/>
    <lineage>
        <taxon>Eukaryota</taxon>
        <taxon>Metazoa</taxon>
        <taxon>Ecdysozoa</taxon>
        <taxon>Arthropoda</taxon>
        <taxon>Crustacea</taxon>
        <taxon>Multicrustacea</taxon>
        <taxon>Hexanauplia</taxon>
        <taxon>Copepoda</taxon>
        <taxon>Harpacticoida</taxon>
        <taxon>Harpacticidae</taxon>
        <taxon>Tigriopus</taxon>
    </lineage>
</organism>
<dbReference type="PANTHER" id="PTHR15496">
    <property type="entry name" value="GENERAL TRANSCRIPTION FACTOR 3C POLYPEPTIDE 4 FAMILY"/>
    <property type="match status" value="1"/>
</dbReference>
<dbReference type="EMBL" id="VCGU01000458">
    <property type="protein sequence ID" value="TRY63679.1"/>
    <property type="molecule type" value="Genomic_DNA"/>
</dbReference>